<evidence type="ECO:0000313" key="2">
    <source>
        <dbReference type="Proteomes" id="UP000281547"/>
    </source>
</evidence>
<protein>
    <recommendedName>
        <fullName evidence="3">SH3b domain-containing protein</fullName>
    </recommendedName>
</protein>
<gene>
    <name evidence="1" type="ORF">EMQ25_13070</name>
</gene>
<evidence type="ECO:0008006" key="3">
    <source>
        <dbReference type="Google" id="ProtNLM"/>
    </source>
</evidence>
<accession>A0A433X8S1</accession>
<evidence type="ECO:0000313" key="1">
    <source>
        <dbReference type="EMBL" id="RUT30430.1"/>
    </source>
</evidence>
<dbReference type="RefSeq" id="WP_127189209.1">
    <property type="nucleotide sequence ID" value="NZ_RZNJ01000004.1"/>
</dbReference>
<dbReference type="Gene3D" id="2.30.30.40">
    <property type="entry name" value="SH3 Domains"/>
    <property type="match status" value="1"/>
</dbReference>
<proteinExistence type="predicted"/>
<dbReference type="AlphaFoldDB" id="A0A433X8S1"/>
<dbReference type="EMBL" id="RZNJ01000004">
    <property type="protein sequence ID" value="RUT30430.1"/>
    <property type="molecule type" value="Genomic_DNA"/>
</dbReference>
<reference evidence="1 2" key="1">
    <citation type="journal article" date="2016" name="Int. J. Syst. Evol. Microbiol.">
        <title>Arsenicitalea aurantiaca gen. nov., sp. nov., a new member of the family Hyphomicrobiaceae, isolated from high-arsenic sediment.</title>
        <authorList>
            <person name="Mu Y."/>
            <person name="Zhou L."/>
            <person name="Zeng X.C."/>
            <person name="Liu L."/>
            <person name="Pan Y."/>
            <person name="Chen X."/>
            <person name="Wang J."/>
            <person name="Li S."/>
            <person name="Li W.J."/>
            <person name="Wang Y."/>
        </authorList>
    </citation>
    <scope>NUCLEOTIDE SEQUENCE [LARGE SCALE GENOMIC DNA]</scope>
    <source>
        <strain evidence="1 2">42-50</strain>
    </source>
</reference>
<dbReference type="OrthoDB" id="9810773at2"/>
<sequence length="195" mass="21282">MIGPLHAHVPRGLRRPGRAGLRAFVALVTLLLGVATATLAFAQPTGLPLPRFVTTRSNPINVRVGPGTRYGVAWVYVRPGTPVEVIQEFDTWRKVRDVDGSEGWIHQNLLSGNRAAIVAPWRASGETVPLLARGDESAPVRAHLPPGFRVELSSCDGRWCEVRATDHPESGRGRTFTGMLAQSELWGAYVNEVFD</sequence>
<keyword evidence="2" id="KW-1185">Reference proteome</keyword>
<dbReference type="Pfam" id="PF06347">
    <property type="entry name" value="SH3_4"/>
    <property type="match status" value="1"/>
</dbReference>
<organism evidence="1 2">
    <name type="scientific">Arsenicitalea aurantiaca</name>
    <dbReference type="NCBI Taxonomy" id="1783274"/>
    <lineage>
        <taxon>Bacteria</taxon>
        <taxon>Pseudomonadati</taxon>
        <taxon>Pseudomonadota</taxon>
        <taxon>Alphaproteobacteria</taxon>
        <taxon>Hyphomicrobiales</taxon>
        <taxon>Devosiaceae</taxon>
        <taxon>Arsenicitalea</taxon>
    </lineage>
</organism>
<dbReference type="Proteomes" id="UP000281547">
    <property type="component" value="Unassembled WGS sequence"/>
</dbReference>
<name>A0A433X8S1_9HYPH</name>
<dbReference type="InterPro" id="IPR010466">
    <property type="entry name" value="DUF1058"/>
</dbReference>
<comment type="caution">
    <text evidence="1">The sequence shown here is derived from an EMBL/GenBank/DDBJ whole genome shotgun (WGS) entry which is preliminary data.</text>
</comment>